<feature type="region of interest" description="Disordered" evidence="1">
    <location>
        <begin position="111"/>
        <end position="143"/>
    </location>
</feature>
<reference evidence="2 3" key="1">
    <citation type="submission" date="2019-11" db="EMBL/GenBank/DDBJ databases">
        <title>Whole genome sequence of Oryza granulata.</title>
        <authorList>
            <person name="Li W."/>
        </authorList>
    </citation>
    <scope>NUCLEOTIDE SEQUENCE [LARGE SCALE GENOMIC DNA]</scope>
    <source>
        <strain evidence="3">cv. Menghai</strain>
        <tissue evidence="2">Leaf</tissue>
    </source>
</reference>
<proteinExistence type="predicted"/>
<gene>
    <name evidence="2" type="ORF">E2562_015331</name>
</gene>
<evidence type="ECO:0000313" key="2">
    <source>
        <dbReference type="EMBL" id="KAF0925014.1"/>
    </source>
</evidence>
<feature type="region of interest" description="Disordered" evidence="1">
    <location>
        <begin position="1"/>
        <end position="89"/>
    </location>
</feature>
<feature type="compositionally biased region" description="Polar residues" evidence="1">
    <location>
        <begin position="116"/>
        <end position="126"/>
    </location>
</feature>
<protein>
    <submittedName>
        <fullName evidence="2">Uncharacterized protein</fullName>
    </submittedName>
</protein>
<dbReference type="EMBL" id="SPHZ02000003">
    <property type="protein sequence ID" value="KAF0925014.1"/>
    <property type="molecule type" value="Genomic_DNA"/>
</dbReference>
<organism evidence="2 3">
    <name type="scientific">Oryza meyeriana var. granulata</name>
    <dbReference type="NCBI Taxonomy" id="110450"/>
    <lineage>
        <taxon>Eukaryota</taxon>
        <taxon>Viridiplantae</taxon>
        <taxon>Streptophyta</taxon>
        <taxon>Embryophyta</taxon>
        <taxon>Tracheophyta</taxon>
        <taxon>Spermatophyta</taxon>
        <taxon>Magnoliopsida</taxon>
        <taxon>Liliopsida</taxon>
        <taxon>Poales</taxon>
        <taxon>Poaceae</taxon>
        <taxon>BOP clade</taxon>
        <taxon>Oryzoideae</taxon>
        <taxon>Oryzeae</taxon>
        <taxon>Oryzinae</taxon>
        <taxon>Oryza</taxon>
        <taxon>Oryza meyeriana</taxon>
    </lineage>
</organism>
<sequence length="143" mass="15808">MAESKSCEQRRAHGLPLLPRMGIATLHQKNPHVSTPAPVKNTGENSAGAGAQQRRPARFTPPKQERQVPVTSHRRPGCIPSSSPTPTALQGAYRRALLRLEVEQWRWHHDDDEHISQPQAHSSSEFGGNGNALKTALEDEPEF</sequence>
<evidence type="ECO:0000313" key="3">
    <source>
        <dbReference type="Proteomes" id="UP000479710"/>
    </source>
</evidence>
<dbReference type="Proteomes" id="UP000479710">
    <property type="component" value="Unassembled WGS sequence"/>
</dbReference>
<comment type="caution">
    <text evidence="2">The sequence shown here is derived from an EMBL/GenBank/DDBJ whole genome shotgun (WGS) entry which is preliminary data.</text>
</comment>
<keyword evidence="3" id="KW-1185">Reference proteome</keyword>
<evidence type="ECO:0000256" key="1">
    <source>
        <dbReference type="SAM" id="MobiDB-lite"/>
    </source>
</evidence>
<name>A0A6G1EKS5_9ORYZ</name>
<feature type="compositionally biased region" description="Basic and acidic residues" evidence="1">
    <location>
        <begin position="1"/>
        <end position="11"/>
    </location>
</feature>
<accession>A0A6G1EKS5</accession>
<dbReference type="AlphaFoldDB" id="A0A6G1EKS5"/>